<dbReference type="Proteomes" id="UP000708208">
    <property type="component" value="Unassembled WGS sequence"/>
</dbReference>
<feature type="signal peptide" evidence="1">
    <location>
        <begin position="1"/>
        <end position="17"/>
    </location>
</feature>
<feature type="chain" id="PRO_5035153187" description="CRAL-TRIO domain-containing protein" evidence="1">
    <location>
        <begin position="18"/>
        <end position="243"/>
    </location>
</feature>
<evidence type="ECO:0000313" key="4">
    <source>
        <dbReference type="Proteomes" id="UP000708208"/>
    </source>
</evidence>
<comment type="caution">
    <text evidence="3">The sequence shown here is derived from an EMBL/GenBank/DDBJ whole genome shotgun (WGS) entry which is preliminary data.</text>
</comment>
<name>A0A8J2PRG9_9HEXA</name>
<organism evidence="3 4">
    <name type="scientific">Allacma fusca</name>
    <dbReference type="NCBI Taxonomy" id="39272"/>
    <lineage>
        <taxon>Eukaryota</taxon>
        <taxon>Metazoa</taxon>
        <taxon>Ecdysozoa</taxon>
        <taxon>Arthropoda</taxon>
        <taxon>Hexapoda</taxon>
        <taxon>Collembola</taxon>
        <taxon>Symphypleona</taxon>
        <taxon>Sminthuridae</taxon>
        <taxon>Allacma</taxon>
    </lineage>
</organism>
<sequence>MKSAEFLLLSISIVATGALISNNTTNSTQVAPPRKKQLKNITLSHVTWTALANLTDNDILPNGQSFGEYEVPFNMSSRYYYYLTGYDFDAQPVWIIEIGRWDMVDAIKRGQVKELDLYFKQFAYRALREIRKQSTPERPITQDVLILDFANLRLDIVTDVKSLTYALGAIRDATYIIKNFTAEVIIINANFAAETLIRQVGPILGAFFEHITVYGNNKDKWIPRLRRKIPSKFLPECPDKDDY</sequence>
<evidence type="ECO:0000259" key="2">
    <source>
        <dbReference type="PROSITE" id="PS50191"/>
    </source>
</evidence>
<feature type="domain" description="CRAL-TRIO" evidence="2">
    <location>
        <begin position="83"/>
        <end position="243"/>
    </location>
</feature>
<protein>
    <recommendedName>
        <fullName evidence="2">CRAL-TRIO domain-containing protein</fullName>
    </recommendedName>
</protein>
<proteinExistence type="predicted"/>
<dbReference type="InterPro" id="IPR001251">
    <property type="entry name" value="CRAL-TRIO_dom"/>
</dbReference>
<dbReference type="PROSITE" id="PS50191">
    <property type="entry name" value="CRAL_TRIO"/>
    <property type="match status" value="1"/>
</dbReference>
<reference evidence="3" key="1">
    <citation type="submission" date="2021-06" db="EMBL/GenBank/DDBJ databases">
        <authorList>
            <person name="Hodson N. C."/>
            <person name="Mongue J. A."/>
            <person name="Jaron S. K."/>
        </authorList>
    </citation>
    <scope>NUCLEOTIDE SEQUENCE</scope>
</reference>
<accession>A0A8J2PRG9</accession>
<keyword evidence="4" id="KW-1185">Reference proteome</keyword>
<dbReference type="Pfam" id="PF00650">
    <property type="entry name" value="CRAL_TRIO"/>
    <property type="match status" value="1"/>
</dbReference>
<keyword evidence="1" id="KW-0732">Signal</keyword>
<dbReference type="AlphaFoldDB" id="A0A8J2PRG9"/>
<gene>
    <name evidence="3" type="ORF">AFUS01_LOCUS40597</name>
</gene>
<evidence type="ECO:0000256" key="1">
    <source>
        <dbReference type="SAM" id="SignalP"/>
    </source>
</evidence>
<dbReference type="OrthoDB" id="203812at2759"/>
<dbReference type="EMBL" id="CAJVCH010557747">
    <property type="protein sequence ID" value="CAG7830819.1"/>
    <property type="molecule type" value="Genomic_DNA"/>
</dbReference>
<evidence type="ECO:0000313" key="3">
    <source>
        <dbReference type="EMBL" id="CAG7830819.1"/>
    </source>
</evidence>